<evidence type="ECO:0000313" key="7">
    <source>
        <dbReference type="Proteomes" id="UP001575181"/>
    </source>
</evidence>
<dbReference type="PROSITE" id="PS51786">
    <property type="entry name" value="LON_PROTEOLYTIC"/>
    <property type="match status" value="1"/>
</dbReference>
<keyword evidence="2" id="KW-0720">Serine protease</keyword>
<gene>
    <name evidence="6" type="ORF">ACERLL_07600</name>
</gene>
<feature type="region of interest" description="Disordered" evidence="4">
    <location>
        <begin position="786"/>
        <end position="810"/>
    </location>
</feature>
<feature type="active site" evidence="2">
    <location>
        <position position="654"/>
    </location>
</feature>
<dbReference type="InterPro" id="IPR046843">
    <property type="entry name" value="LonB_AAA-LID"/>
</dbReference>
<dbReference type="RefSeq" id="WP_373655468.1">
    <property type="nucleotide sequence ID" value="NZ_JBGUAW010000004.1"/>
</dbReference>
<dbReference type="PRINTS" id="PR00830">
    <property type="entry name" value="ENDOLAPTASE"/>
</dbReference>
<evidence type="ECO:0000256" key="1">
    <source>
        <dbReference type="ARBA" id="ARBA00022670"/>
    </source>
</evidence>
<dbReference type="GO" id="GO:0006508">
    <property type="term" value="P:proteolysis"/>
    <property type="evidence" value="ECO:0007669"/>
    <property type="project" value="UniProtKB-KW"/>
</dbReference>
<evidence type="ECO:0000256" key="3">
    <source>
        <dbReference type="SAM" id="Coils"/>
    </source>
</evidence>
<proteinExistence type="inferred from homology"/>
<feature type="coiled-coil region" evidence="3">
    <location>
        <begin position="135"/>
        <end position="166"/>
    </location>
</feature>
<dbReference type="Pfam" id="PF13654">
    <property type="entry name" value="AAA_32"/>
    <property type="match status" value="1"/>
</dbReference>
<keyword evidence="2" id="KW-0378">Hydrolase</keyword>
<dbReference type="PANTHER" id="PTHR10046">
    <property type="entry name" value="ATP DEPENDENT LON PROTEASE FAMILY MEMBER"/>
    <property type="match status" value="1"/>
</dbReference>
<dbReference type="InterPro" id="IPR014721">
    <property type="entry name" value="Ribsml_uS5_D2-typ_fold_subgr"/>
</dbReference>
<comment type="caution">
    <text evidence="6">The sequence shown here is derived from an EMBL/GenBank/DDBJ whole genome shotgun (WGS) entry which is preliminary data.</text>
</comment>
<keyword evidence="1 2" id="KW-0645">Protease</keyword>
<dbReference type="Gene3D" id="1.10.8.60">
    <property type="match status" value="1"/>
</dbReference>
<protein>
    <recommendedName>
        <fullName evidence="2">endopeptidase La</fullName>
        <ecNumber evidence="2">3.4.21.53</ecNumber>
    </recommendedName>
</protein>
<dbReference type="Proteomes" id="UP001575181">
    <property type="component" value="Unassembled WGS sequence"/>
</dbReference>
<feature type="compositionally biased region" description="Acidic residues" evidence="4">
    <location>
        <begin position="797"/>
        <end position="810"/>
    </location>
</feature>
<reference evidence="6 7" key="1">
    <citation type="submission" date="2024-08" db="EMBL/GenBank/DDBJ databases">
        <title>Whole-genome sequencing of halo(alkali)philic microorganisms from hypersaline lakes.</title>
        <authorList>
            <person name="Sorokin D.Y."/>
            <person name="Merkel A.Y."/>
            <person name="Messina E."/>
            <person name="Yakimov M."/>
        </authorList>
    </citation>
    <scope>NUCLEOTIDE SEQUENCE [LARGE SCALE GENOMIC DNA]</scope>
    <source>
        <strain evidence="6 7">Cl-TMA</strain>
    </source>
</reference>
<dbReference type="EMBL" id="JBGUAW010000004">
    <property type="protein sequence ID" value="MFA9460688.1"/>
    <property type="molecule type" value="Genomic_DNA"/>
</dbReference>
<dbReference type="Pfam" id="PF20437">
    <property type="entry name" value="LonC_helical"/>
    <property type="match status" value="1"/>
</dbReference>
<keyword evidence="3" id="KW-0175">Coiled coil</keyword>
<dbReference type="Gene3D" id="3.40.50.300">
    <property type="entry name" value="P-loop containing nucleotide triphosphate hydrolases"/>
    <property type="match status" value="2"/>
</dbReference>
<dbReference type="SUPFAM" id="SSF54211">
    <property type="entry name" value="Ribosomal protein S5 domain 2-like"/>
    <property type="match status" value="1"/>
</dbReference>
<dbReference type="InterPro" id="IPR027417">
    <property type="entry name" value="P-loop_NTPase"/>
</dbReference>
<evidence type="ECO:0000256" key="2">
    <source>
        <dbReference type="PROSITE-ProRule" id="PRU01122"/>
    </source>
</evidence>
<feature type="domain" description="Lon proteolytic" evidence="5">
    <location>
        <begin position="564"/>
        <end position="759"/>
    </location>
</feature>
<dbReference type="SUPFAM" id="SSF52540">
    <property type="entry name" value="P-loop containing nucleoside triphosphate hydrolases"/>
    <property type="match status" value="1"/>
</dbReference>
<dbReference type="EC" id="3.4.21.53" evidence="2"/>
<dbReference type="InterPro" id="IPR041699">
    <property type="entry name" value="AAA_32"/>
</dbReference>
<keyword evidence="7" id="KW-1185">Reference proteome</keyword>
<evidence type="ECO:0000256" key="4">
    <source>
        <dbReference type="SAM" id="MobiDB-lite"/>
    </source>
</evidence>
<evidence type="ECO:0000259" key="5">
    <source>
        <dbReference type="PROSITE" id="PS51786"/>
    </source>
</evidence>
<dbReference type="InterPro" id="IPR020568">
    <property type="entry name" value="Ribosomal_Su5_D2-typ_SF"/>
</dbReference>
<feature type="compositionally biased region" description="Basic and acidic residues" evidence="4">
    <location>
        <begin position="786"/>
        <end position="796"/>
    </location>
</feature>
<dbReference type="Gene3D" id="3.30.230.10">
    <property type="match status" value="1"/>
</dbReference>
<dbReference type="Pfam" id="PF20436">
    <property type="entry name" value="LonB_AAA-LID"/>
    <property type="match status" value="1"/>
</dbReference>
<evidence type="ECO:0000313" key="6">
    <source>
        <dbReference type="EMBL" id="MFA9460688.1"/>
    </source>
</evidence>
<dbReference type="InterPro" id="IPR046844">
    <property type="entry name" value="Lon-like_helical"/>
</dbReference>
<name>A0ABV4TVX8_9GAMM</name>
<dbReference type="GO" id="GO:0008233">
    <property type="term" value="F:peptidase activity"/>
    <property type="evidence" value="ECO:0007669"/>
    <property type="project" value="UniProtKB-KW"/>
</dbReference>
<dbReference type="InterPro" id="IPR008269">
    <property type="entry name" value="Lon_proteolytic"/>
</dbReference>
<accession>A0ABV4TVX8</accession>
<dbReference type="Pfam" id="PF05362">
    <property type="entry name" value="Lon_C"/>
    <property type="match status" value="1"/>
</dbReference>
<organism evidence="6 7">
    <name type="scientific">Thiohalorhabdus methylotrophus</name>
    <dbReference type="NCBI Taxonomy" id="3242694"/>
    <lineage>
        <taxon>Bacteria</taxon>
        <taxon>Pseudomonadati</taxon>
        <taxon>Pseudomonadota</taxon>
        <taxon>Gammaproteobacteria</taxon>
        <taxon>Thiohalorhabdales</taxon>
        <taxon>Thiohalorhabdaceae</taxon>
        <taxon>Thiohalorhabdus</taxon>
    </lineage>
</organism>
<sequence>MPGPQPLSTESLYQRCDPLDLSFGTTAELADLEQIIGQDRALDALHFGAGIRSEGYNLFVLGPNGMGKHTVVQRFLNERAAQEPVPPDWCYVHNFEQSNRPLLLRLTAGKGVKLRDDLDQLVDELRTAIPATFESDEHQGRIHEIQQELNQRQEEAFQRVQQEAEERSITLLQTPSGFTFAPVRKGEVLGPEEFQKLDEGERKQVEADIAHLQERLQWVLRQIPKWRKESQEKAREVNREMADFAVGHLIEGFKSEYEDHPDVRAHLDAIKQDVIDHVNAFRRGAQQGQEQEEEPGDYEGVLRRYRANVLVDNSGRHGAPVYYEDLPTHQHLVGRVEHRAQQGALFTDFQLIRQGALHRANGGYLVLDMRKLLMQPFAWESLKRALYASEIRIESLEQIYSFMSTVTLEPVAVPLNIKVVLLGDRFLYYLLSAYDPDFRELFKVQADFEEDFGRNRENNDLYAQLIATLARREDLRALDRTGVARVIEHGSRLVEDRERLSLHAGDLADLLREANFWAQEAGQDLIRAEDVQTAIDKQVYRSDRVRERLQRSIQRDVLMIDTEGAAVGQINGLAVLQLGDFSFGRPNRITATARLGDGQVVDIEREAELGGNLHSKGVMILSNFLAARYAPERSLSLSASLTFEQSYGMVDGDSASTAELCALLSVLADMPLKQSLAVTGSVNQHGEVQPIGGVNEKVEGFFDICSQRGLSGEHGVAVPRANVDHLMLRSDVREAAETGRFAIYPIATVDEALALFTGLEAGERDPETGRFPEGTINRRVEDRLERYSQLHRRDQVEREDDPPGDGGDDG</sequence>
<dbReference type="InterPro" id="IPR027065">
    <property type="entry name" value="Lon_Prtase"/>
</dbReference>
<feature type="active site" evidence="2">
    <location>
        <position position="697"/>
    </location>
</feature>
<comment type="similarity">
    <text evidence="2">Belongs to the peptidase S16 family.</text>
</comment>
<comment type="catalytic activity">
    <reaction evidence="2">
        <text>Hydrolysis of proteins in presence of ATP.</text>
        <dbReference type="EC" id="3.4.21.53"/>
    </reaction>
</comment>